<dbReference type="Gene3D" id="1.25.10.10">
    <property type="entry name" value="Leucine-rich Repeat Variant"/>
    <property type="match status" value="1"/>
</dbReference>
<evidence type="ECO:0000313" key="5">
    <source>
        <dbReference type="Proteomes" id="UP000504637"/>
    </source>
</evidence>
<dbReference type="PANTHER" id="PTHR12658">
    <property type="entry name" value="BETA-TUBULIN COFACTOR D"/>
    <property type="match status" value="1"/>
</dbReference>
<dbReference type="OrthoDB" id="10253476at2759"/>
<dbReference type="GO" id="GO:0005096">
    <property type="term" value="F:GTPase activator activity"/>
    <property type="evidence" value="ECO:0007669"/>
    <property type="project" value="InterPro"/>
</dbReference>
<dbReference type="GO" id="GO:0007021">
    <property type="term" value="P:tubulin complex assembly"/>
    <property type="evidence" value="ECO:0007669"/>
    <property type="project" value="InterPro"/>
</dbReference>
<dbReference type="RefSeq" id="XP_033458687.1">
    <property type="nucleotide sequence ID" value="XM_033603254.1"/>
</dbReference>
<gene>
    <name evidence="6" type="ORF">K489DRAFT_371635</name>
</gene>
<dbReference type="Proteomes" id="UP000504637">
    <property type="component" value="Unplaced"/>
</dbReference>
<dbReference type="InterPro" id="IPR016024">
    <property type="entry name" value="ARM-type_fold"/>
</dbReference>
<dbReference type="SUPFAM" id="SSF48371">
    <property type="entry name" value="ARM repeat"/>
    <property type="match status" value="2"/>
</dbReference>
<dbReference type="AlphaFoldDB" id="A0A6J3M0V2"/>
<dbReference type="InterPro" id="IPR058033">
    <property type="entry name" value="ARM_TBCD_2nd"/>
</dbReference>
<organism evidence="6">
    <name type="scientific">Dissoconium aciculare CBS 342.82</name>
    <dbReference type="NCBI Taxonomy" id="1314786"/>
    <lineage>
        <taxon>Eukaryota</taxon>
        <taxon>Fungi</taxon>
        <taxon>Dikarya</taxon>
        <taxon>Ascomycota</taxon>
        <taxon>Pezizomycotina</taxon>
        <taxon>Dothideomycetes</taxon>
        <taxon>Dothideomycetidae</taxon>
        <taxon>Mycosphaerellales</taxon>
        <taxon>Dissoconiaceae</taxon>
        <taxon>Dissoconium</taxon>
    </lineage>
</organism>
<keyword evidence="1" id="KW-0143">Chaperone</keyword>
<evidence type="ECO:0000259" key="3">
    <source>
        <dbReference type="Pfam" id="PF12612"/>
    </source>
</evidence>
<dbReference type="InterPro" id="IPR033162">
    <property type="entry name" value="TBCD"/>
</dbReference>
<evidence type="ECO:0000256" key="1">
    <source>
        <dbReference type="ARBA" id="ARBA00023186"/>
    </source>
</evidence>
<dbReference type="Pfam" id="PF25767">
    <property type="entry name" value="ARM_TBCD_2nd"/>
    <property type="match status" value="1"/>
</dbReference>
<dbReference type="InterPro" id="IPR021133">
    <property type="entry name" value="HEAT_type_2"/>
</dbReference>
<evidence type="ECO:0000259" key="4">
    <source>
        <dbReference type="Pfam" id="PF25767"/>
    </source>
</evidence>
<dbReference type="GO" id="GO:0007023">
    <property type="term" value="P:post-chaperonin tubulin folding pathway"/>
    <property type="evidence" value="ECO:0007669"/>
    <property type="project" value="InterPro"/>
</dbReference>
<feature type="domain" description="Tubulin-folding cofactor D ARM repeats" evidence="4">
    <location>
        <begin position="443"/>
        <end position="644"/>
    </location>
</feature>
<proteinExistence type="predicted"/>
<feature type="domain" description="Tubulin-folding cofactor D C-terminal" evidence="3">
    <location>
        <begin position="1010"/>
        <end position="1176"/>
    </location>
</feature>
<name>A0A6J3M0V2_9PEZI</name>
<reference evidence="6" key="1">
    <citation type="submission" date="2020-01" db="EMBL/GenBank/DDBJ databases">
        <authorList>
            <consortium name="DOE Joint Genome Institute"/>
            <person name="Haridas S."/>
            <person name="Albert R."/>
            <person name="Binder M."/>
            <person name="Bloem J."/>
            <person name="Labutti K."/>
            <person name="Salamov A."/>
            <person name="Andreopoulos B."/>
            <person name="Baker S.E."/>
            <person name="Barry K."/>
            <person name="Bills G."/>
            <person name="Bluhm B.H."/>
            <person name="Cannon C."/>
            <person name="Castanera R."/>
            <person name="Culley D.E."/>
            <person name="Daum C."/>
            <person name="Ezra D."/>
            <person name="Gonzalez J.B."/>
            <person name="Henrissat B."/>
            <person name="Kuo A."/>
            <person name="Liang C."/>
            <person name="Lipzen A."/>
            <person name="Lutzoni F."/>
            <person name="Magnuson J."/>
            <person name="Mondo S."/>
            <person name="Nolan M."/>
            <person name="Ohm R."/>
            <person name="Pangilinan J."/>
            <person name="Park H.-J."/>
            <person name="Ramirez L."/>
            <person name="Alfaro M."/>
            <person name="Sun H."/>
            <person name="Tritt A."/>
            <person name="Yoshinaga Y."/>
            <person name="Zwiers L.-H."/>
            <person name="Turgeon B.G."/>
            <person name="Goodwin S.B."/>
            <person name="Spatafora J.W."/>
            <person name="Crous P.W."/>
            <person name="Grigoriev I.V."/>
        </authorList>
    </citation>
    <scope>NUCLEOTIDE SEQUENCE</scope>
    <source>
        <strain evidence="6">CBS 342.82</strain>
    </source>
</reference>
<dbReference type="GO" id="GO:0000226">
    <property type="term" value="P:microtubule cytoskeleton organization"/>
    <property type="evidence" value="ECO:0007669"/>
    <property type="project" value="TreeGrafter"/>
</dbReference>
<dbReference type="PROSITE" id="PS50077">
    <property type="entry name" value="HEAT_REPEAT"/>
    <property type="match status" value="1"/>
</dbReference>
<dbReference type="Pfam" id="PF23579">
    <property type="entry name" value="ARM_TBCD"/>
    <property type="match status" value="1"/>
</dbReference>
<dbReference type="PANTHER" id="PTHR12658:SF0">
    <property type="entry name" value="TUBULIN-SPECIFIC CHAPERONE D"/>
    <property type="match status" value="1"/>
</dbReference>
<dbReference type="GeneID" id="54361054"/>
<accession>A0A6J3M0V2</accession>
<evidence type="ECO:0000313" key="6">
    <source>
        <dbReference type="RefSeq" id="XP_033458687.1"/>
    </source>
</evidence>
<dbReference type="InterPro" id="IPR022577">
    <property type="entry name" value="TBCD_C"/>
</dbReference>
<reference evidence="6" key="2">
    <citation type="submission" date="2020-04" db="EMBL/GenBank/DDBJ databases">
        <authorList>
            <consortium name="NCBI Genome Project"/>
        </authorList>
    </citation>
    <scope>NUCLEOTIDE SEQUENCE</scope>
    <source>
        <strain evidence="6">CBS 342.82</strain>
    </source>
</reference>
<evidence type="ECO:0000256" key="2">
    <source>
        <dbReference type="PROSITE-ProRule" id="PRU00103"/>
    </source>
</evidence>
<dbReference type="GO" id="GO:0048487">
    <property type="term" value="F:beta-tubulin binding"/>
    <property type="evidence" value="ECO:0007669"/>
    <property type="project" value="InterPro"/>
</dbReference>
<reference evidence="6" key="3">
    <citation type="submission" date="2025-08" db="UniProtKB">
        <authorList>
            <consortium name="RefSeq"/>
        </authorList>
    </citation>
    <scope>IDENTIFICATION</scope>
    <source>
        <strain evidence="6">CBS 342.82</strain>
    </source>
</reference>
<dbReference type="Pfam" id="PF12612">
    <property type="entry name" value="TFCD_C"/>
    <property type="match status" value="1"/>
</dbReference>
<evidence type="ECO:0008006" key="7">
    <source>
        <dbReference type="Google" id="ProtNLM"/>
    </source>
</evidence>
<feature type="repeat" description="HEAT" evidence="2">
    <location>
        <begin position="451"/>
        <end position="488"/>
    </location>
</feature>
<sequence length="1252" mass="137674">MLGITEKKWLGLSTLRCHFHDKSDATDKTIEMRPCYEARVLPSELSTPIAQLSDKVSIQGGIELDEQCASSQVSHHPDVPINYYAIQEPINRNQRILPQSFSTNNMVSFDEGEDDLYLLKASSALLNDLVHGLNRLLRRPNGQVHSLVKQKDLDRIVNIIETFQGEPQLLDAHLVKILLPIVSALLSCLAQARSQKTDKHIDSQVAICTILYTLCKVRGQKVIVGFFNNEPRYLELILVALEATLIDSCSHGKSWQLHYILSLWLSHLLLTPFDLSTISSAPCVISNAEESQAAFLQSLPPLTARILQVGLSYISSSTKAQDAAAKLIVRLIVRPDVQGHRIGDWLLDRNLALLRGGSDTGRNDVYEYIGSLRLLADISSANEVSHLLPRIYSSCQELFDEEGGNLIASNAVGKKLAVKIFRNIGILSLKSTVSESPLLEFVQSTGVVEGVIDYLLRSLGDKDTPVRLAAAKAVSLIVLELGEEMGHEVVEAILETLKEDIPRSSAKVDLTTVDPLKWHGLILALAHALFKRSASPEQLPDILKALFTALQFQQRTATGTLLGTNVRDAANFGIWSLARRYTSTELAAVSVRALSSDDVSTSAGSIVQLLAIQLLLSACLDPAGNIRRGSSAALQELVGRHPNIVREGISLVQVVDYQAVGLRHRAMIDVAGQAAALDPLYWSCLTEALHGWRGLGSSDVSSRESAASSIALLWVSQPITIHKDVVDDLIKNLQARSSSNVEAIHGDALAIAGILNHSAHLNISDRLNLVQLWTVMDDLQSAFVEFSPRLLRAELPKAIMRITTELCKLSSRDIRLASDTDLHSCRLMDRMTERLLTRHEDWILNLVPDMVSQQRIFSQTHKVKLSSIDRQHLSVEIQRSSGKSSLHGAGRAIALGTIATSPSTEQSEQPSSAAIQCLADLMKATNVDWRIIGAKSLQLTANSLITVEIEDTMLIKIICSAIRRGLKDYTIDERGDIGSLVRIEAIKCTSSVFTATLLKDEMELKQDLESDIHRLSLEKLDRVRIQAAQCRSEFMNLDWSVTDISSISTTAYFTIALAPLLSSDSPDWKRSGLLSGCISCAGTGAEALLQAARQVLATSMMSAPAELLERFMSDFTSVLKRLLDENITAIHPALELLAFVLRCNLVDAVFSSQSFKWRGLLLTVQKSHFKSNDIPRIVAAVQVYIGLARVAAVREETLKKLLSMLKTNPYPRVRFAVADALWISTGNEALRAYDATLPAVQHAQLFEQLSVH</sequence>
<keyword evidence="5" id="KW-1185">Reference proteome</keyword>
<protein>
    <recommendedName>
        <fullName evidence="7">Tubulin-specific chaperone D C-terminal domain-containing protein</fullName>
    </recommendedName>
</protein>
<dbReference type="InterPro" id="IPR011989">
    <property type="entry name" value="ARM-like"/>
</dbReference>